<sequence length="138" mass="15525">MIYREMLEQDYSAAYKLWEKTEGMGLSSADSEEEITRYLQRNVGLSQICEDEDGTIAGTALCGHDGRRGYIYHVAVSTSYRGMGVGRALVNRCLNKLREERIAKCHLMVIGDNEGGRGFWSGLGWQFRDGIALYSQDT</sequence>
<evidence type="ECO:0000256" key="2">
    <source>
        <dbReference type="ARBA" id="ARBA00023315"/>
    </source>
</evidence>
<dbReference type="AlphaFoldDB" id="A0A098MAN9"/>
<feature type="domain" description="N-acetyltransferase" evidence="3">
    <location>
        <begin position="1"/>
        <end position="138"/>
    </location>
</feature>
<dbReference type="STRING" id="268407.PWYN_09890"/>
<dbReference type="CDD" id="cd04301">
    <property type="entry name" value="NAT_SF"/>
    <property type="match status" value="1"/>
</dbReference>
<dbReference type="SUPFAM" id="SSF55729">
    <property type="entry name" value="Acyl-CoA N-acyltransferases (Nat)"/>
    <property type="match status" value="1"/>
</dbReference>
<dbReference type="EMBL" id="JQCR01000002">
    <property type="protein sequence ID" value="KGE19614.1"/>
    <property type="molecule type" value="Genomic_DNA"/>
</dbReference>
<evidence type="ECO:0000313" key="5">
    <source>
        <dbReference type="Proteomes" id="UP000029734"/>
    </source>
</evidence>
<dbReference type="PROSITE" id="PS51186">
    <property type="entry name" value="GNAT"/>
    <property type="match status" value="1"/>
</dbReference>
<proteinExistence type="predicted"/>
<keyword evidence="5" id="KW-1185">Reference proteome</keyword>
<reference evidence="4 5" key="2">
    <citation type="submission" date="2014-10" db="EMBL/GenBank/DDBJ databases">
        <title>Comparative genomics of the Paenibacillus odorifer group.</title>
        <authorList>
            <person name="Tsai Y.-C."/>
            <person name="Martin N."/>
            <person name="Korlach J."/>
            <person name="Wiedmann M."/>
        </authorList>
    </citation>
    <scope>NUCLEOTIDE SEQUENCE [LARGE SCALE GENOMIC DNA]</scope>
    <source>
        <strain evidence="4 5">DSM 18334</strain>
    </source>
</reference>
<dbReference type="PANTHER" id="PTHR43072:SF51">
    <property type="entry name" value="ABC SUPERFAMILY TRANSPORT PROTEIN"/>
    <property type="match status" value="1"/>
</dbReference>
<dbReference type="InterPro" id="IPR016181">
    <property type="entry name" value="Acyl_CoA_acyltransferase"/>
</dbReference>
<dbReference type="GO" id="GO:0016747">
    <property type="term" value="F:acyltransferase activity, transferring groups other than amino-acyl groups"/>
    <property type="evidence" value="ECO:0007669"/>
    <property type="project" value="InterPro"/>
</dbReference>
<dbReference type="InterPro" id="IPR000182">
    <property type="entry name" value="GNAT_dom"/>
</dbReference>
<reference evidence="4 5" key="1">
    <citation type="submission" date="2014-08" db="EMBL/GenBank/DDBJ databases">
        <authorList>
            <person name="den Bakker H.C."/>
        </authorList>
    </citation>
    <scope>NUCLEOTIDE SEQUENCE [LARGE SCALE GENOMIC DNA]</scope>
    <source>
        <strain evidence="4 5">DSM 18334</strain>
    </source>
</reference>
<accession>A0A098MAN9</accession>
<organism evidence="4 5">
    <name type="scientific">Paenibacillus wynnii</name>
    <dbReference type="NCBI Taxonomy" id="268407"/>
    <lineage>
        <taxon>Bacteria</taxon>
        <taxon>Bacillati</taxon>
        <taxon>Bacillota</taxon>
        <taxon>Bacilli</taxon>
        <taxon>Bacillales</taxon>
        <taxon>Paenibacillaceae</taxon>
        <taxon>Paenibacillus</taxon>
    </lineage>
</organism>
<evidence type="ECO:0000313" key="4">
    <source>
        <dbReference type="EMBL" id="KGE19614.1"/>
    </source>
</evidence>
<keyword evidence="2" id="KW-0012">Acyltransferase</keyword>
<dbReference type="PANTHER" id="PTHR43072">
    <property type="entry name" value="N-ACETYLTRANSFERASE"/>
    <property type="match status" value="1"/>
</dbReference>
<comment type="caution">
    <text evidence="4">The sequence shown here is derived from an EMBL/GenBank/DDBJ whole genome shotgun (WGS) entry which is preliminary data.</text>
</comment>
<dbReference type="eggNOG" id="COG0456">
    <property type="taxonomic scope" value="Bacteria"/>
</dbReference>
<dbReference type="Gene3D" id="3.40.630.30">
    <property type="match status" value="1"/>
</dbReference>
<evidence type="ECO:0000259" key="3">
    <source>
        <dbReference type="PROSITE" id="PS51186"/>
    </source>
</evidence>
<dbReference type="Pfam" id="PF00583">
    <property type="entry name" value="Acetyltransf_1"/>
    <property type="match status" value="1"/>
</dbReference>
<dbReference type="RefSeq" id="WP_036650706.1">
    <property type="nucleotide sequence ID" value="NZ_JQCR01000002.1"/>
</dbReference>
<dbReference type="Proteomes" id="UP000029734">
    <property type="component" value="Unassembled WGS sequence"/>
</dbReference>
<evidence type="ECO:0000256" key="1">
    <source>
        <dbReference type="ARBA" id="ARBA00022679"/>
    </source>
</evidence>
<keyword evidence="1 4" id="KW-0808">Transferase</keyword>
<name>A0A098MAN9_9BACL</name>
<gene>
    <name evidence="4" type="ORF">PWYN_09890</name>
</gene>
<protein>
    <submittedName>
        <fullName evidence="4">GCN5 family acetyltransferase</fullName>
    </submittedName>
</protein>
<dbReference type="OrthoDB" id="1821130at2"/>